<dbReference type="RefSeq" id="WP_101072995.1">
    <property type="nucleotide sequence ID" value="NZ_PISP01000002.1"/>
</dbReference>
<dbReference type="Gene3D" id="2.40.160.60">
    <property type="entry name" value="Outer membrane protein transport protein (OMPP1/FadL/TodX)"/>
    <property type="match status" value="1"/>
</dbReference>
<dbReference type="AlphaFoldDB" id="A0A2N0VGY3"/>
<evidence type="ECO:0000313" key="3">
    <source>
        <dbReference type="Proteomes" id="UP000233398"/>
    </source>
</evidence>
<protein>
    <recommendedName>
        <fullName evidence="4">Aromatic hydrocarbon degradation protein</fullName>
    </recommendedName>
</protein>
<dbReference type="OrthoDB" id="1523839at2"/>
<organism evidence="2 3">
    <name type="scientific">Rhodohalobacter barkolensis</name>
    <dbReference type="NCBI Taxonomy" id="2053187"/>
    <lineage>
        <taxon>Bacteria</taxon>
        <taxon>Pseudomonadati</taxon>
        <taxon>Balneolota</taxon>
        <taxon>Balneolia</taxon>
        <taxon>Balneolales</taxon>
        <taxon>Balneolaceae</taxon>
        <taxon>Rhodohalobacter</taxon>
    </lineage>
</organism>
<keyword evidence="3" id="KW-1185">Reference proteome</keyword>
<evidence type="ECO:0000313" key="2">
    <source>
        <dbReference type="EMBL" id="PKD43455.1"/>
    </source>
</evidence>
<comment type="caution">
    <text evidence="2">The sequence shown here is derived from an EMBL/GenBank/DDBJ whole genome shotgun (WGS) entry which is preliminary data.</text>
</comment>
<reference evidence="2 3" key="1">
    <citation type="submission" date="2017-11" db="EMBL/GenBank/DDBJ databases">
        <title>Rhodohalobacter 15182 sp. nov., isolated from a salt lake.</title>
        <authorList>
            <person name="Han S."/>
        </authorList>
    </citation>
    <scope>NUCLEOTIDE SEQUENCE [LARGE SCALE GENOMIC DNA]</scope>
    <source>
        <strain evidence="2 3">15182</strain>
    </source>
</reference>
<proteinExistence type="predicted"/>
<dbReference type="Proteomes" id="UP000233398">
    <property type="component" value="Unassembled WGS sequence"/>
</dbReference>
<evidence type="ECO:0000256" key="1">
    <source>
        <dbReference type="SAM" id="SignalP"/>
    </source>
</evidence>
<evidence type="ECO:0008006" key="4">
    <source>
        <dbReference type="Google" id="ProtNLM"/>
    </source>
</evidence>
<dbReference type="EMBL" id="PISP01000002">
    <property type="protein sequence ID" value="PKD43455.1"/>
    <property type="molecule type" value="Genomic_DNA"/>
</dbReference>
<feature type="chain" id="PRO_5014870981" description="Aromatic hydrocarbon degradation protein" evidence="1">
    <location>
        <begin position="23"/>
        <end position="439"/>
    </location>
</feature>
<sequence>MKYFVSIITILLSVSINGVAGAQSLDEDLANSGSFYSGFGFGSPSDINSPNTMGMGLSGVSTYSGSSASISNPAQWGLSGFTQGSVAVGLLNYNARDQFESSSKAKFAFEQFQLVLPVMRNKLGVSLSFSPVTRSDFQRITEDSFAPVDGIQLDDIDYITNTQGSGGINKFEFGAGYRLFNNVAVGYSMGAYLLTQNQQVTASFSDLTYRSITYDRDIEGYSFSHKFGIFANKNSLFGSEDQIALGATIRLPVSIDAERSVSAFRSINNQRTLVELEESEAARNGTVKLPMEINTGLTYNLNRFVVLTSEMLLQSWSDSEYSYNQTQEAYFKDRLKAGFGVQYHPYRTEQRGGFFSNFKYSLGSSYDTGHLNINGEDINTLNLNAGIGFISRQSSSSIDLSFQYGIRGTESASLVKENIWGFKLSLNLAEYMFVRPKFQ</sequence>
<accession>A0A2N0VGY3</accession>
<keyword evidence="1" id="KW-0732">Signal</keyword>
<name>A0A2N0VGY3_9BACT</name>
<gene>
    <name evidence="2" type="ORF">CWD77_07740</name>
</gene>
<feature type="signal peptide" evidence="1">
    <location>
        <begin position="1"/>
        <end position="22"/>
    </location>
</feature>